<name>A0A4Z2HHK4_9TELE</name>
<evidence type="ECO:0000313" key="2">
    <source>
        <dbReference type="EMBL" id="TNN65091.1"/>
    </source>
</evidence>
<keyword evidence="3" id="KW-1185">Reference proteome</keyword>
<comment type="caution">
    <text evidence="2">The sequence shown here is derived from an EMBL/GenBank/DDBJ whole genome shotgun (WGS) entry which is preliminary data.</text>
</comment>
<evidence type="ECO:0000313" key="3">
    <source>
        <dbReference type="Proteomes" id="UP000314294"/>
    </source>
</evidence>
<evidence type="ECO:0000256" key="1">
    <source>
        <dbReference type="SAM" id="MobiDB-lite"/>
    </source>
</evidence>
<feature type="compositionally biased region" description="Polar residues" evidence="1">
    <location>
        <begin position="17"/>
        <end position="34"/>
    </location>
</feature>
<sequence length="65" mass="6903">MEFGFRPPPPPAAAARTRTSSSVEFGQSPIGVSTNSWAVPAAPTFLTSPCSDSRCSRLQRLLLVP</sequence>
<feature type="compositionally biased region" description="Pro residues" evidence="1">
    <location>
        <begin position="1"/>
        <end position="12"/>
    </location>
</feature>
<dbReference type="EMBL" id="SRLO01000241">
    <property type="protein sequence ID" value="TNN65091.1"/>
    <property type="molecule type" value="Genomic_DNA"/>
</dbReference>
<proteinExistence type="predicted"/>
<feature type="region of interest" description="Disordered" evidence="1">
    <location>
        <begin position="1"/>
        <end position="34"/>
    </location>
</feature>
<dbReference type="AlphaFoldDB" id="A0A4Z2HHK4"/>
<organism evidence="2 3">
    <name type="scientific">Liparis tanakae</name>
    <name type="common">Tanaka's snailfish</name>
    <dbReference type="NCBI Taxonomy" id="230148"/>
    <lineage>
        <taxon>Eukaryota</taxon>
        <taxon>Metazoa</taxon>
        <taxon>Chordata</taxon>
        <taxon>Craniata</taxon>
        <taxon>Vertebrata</taxon>
        <taxon>Euteleostomi</taxon>
        <taxon>Actinopterygii</taxon>
        <taxon>Neopterygii</taxon>
        <taxon>Teleostei</taxon>
        <taxon>Neoteleostei</taxon>
        <taxon>Acanthomorphata</taxon>
        <taxon>Eupercaria</taxon>
        <taxon>Perciformes</taxon>
        <taxon>Cottioidei</taxon>
        <taxon>Cottales</taxon>
        <taxon>Liparidae</taxon>
        <taxon>Liparis</taxon>
    </lineage>
</organism>
<accession>A0A4Z2HHK4</accession>
<reference evidence="2 3" key="1">
    <citation type="submission" date="2019-03" db="EMBL/GenBank/DDBJ databases">
        <title>First draft genome of Liparis tanakae, snailfish: a comprehensive survey of snailfish specific genes.</title>
        <authorList>
            <person name="Kim W."/>
            <person name="Song I."/>
            <person name="Jeong J.-H."/>
            <person name="Kim D."/>
            <person name="Kim S."/>
            <person name="Ryu S."/>
            <person name="Song J.Y."/>
            <person name="Lee S.K."/>
        </authorList>
    </citation>
    <scope>NUCLEOTIDE SEQUENCE [LARGE SCALE GENOMIC DNA]</scope>
    <source>
        <tissue evidence="2">Muscle</tissue>
    </source>
</reference>
<dbReference type="Proteomes" id="UP000314294">
    <property type="component" value="Unassembled WGS sequence"/>
</dbReference>
<gene>
    <name evidence="2" type="ORF">EYF80_024700</name>
</gene>
<protein>
    <submittedName>
        <fullName evidence="2">Uncharacterized protein</fullName>
    </submittedName>
</protein>